<sequence length="329" mass="38503">MKQKIFFFLILYKTTLFAQQKQPKEFSIITDNDLYISLTQDRYYTNGLFLTYRYLAKKTSENALKNRQKVIEFKLGNQMYTPFKASVKYPENHDRPFAGYSFGSIGITRFYQNNTLLKTDLQIGMLGSASKSKELQSFVHTLYGYEKITGWKYQIKNTFGFNFKINYLKSLTRLKNNLNKLNTIYIDANWISTVNFGTIHTDISTGFYTRIGLKPLQKIINSIAFHGNLIKNTDAKTDKSKIESFIYIKPMLHYVAYDATIQGGFLSENTNPITYKINPFKMTTEIGIRFTANHFNFGYIIKHHTKKLKSWRVPSHNFYGTLEFNYMFN</sequence>
<reference evidence="2" key="1">
    <citation type="submission" date="2017-11" db="EMBL/GenBank/DDBJ databases">
        <authorList>
            <person name="Duchaud E."/>
        </authorList>
    </citation>
    <scope>NUCLEOTIDE SEQUENCE [LARGE SCALE GENOMIC DNA]</scope>
    <source>
        <strain evidence="2">Tenacibaculum sp. TNO020</strain>
    </source>
</reference>
<dbReference type="OrthoDB" id="622552at2"/>
<name>A0A2H1YFU0_9FLAO</name>
<dbReference type="InterPro" id="IPR018707">
    <property type="entry name" value="LpxR"/>
</dbReference>
<gene>
    <name evidence="1" type="ORF">TNO020_20032</name>
</gene>
<keyword evidence="2" id="KW-1185">Reference proteome</keyword>
<dbReference type="Gene3D" id="2.40.128.140">
    <property type="entry name" value="Outer membrane protein"/>
    <property type="match status" value="1"/>
</dbReference>
<organism evidence="1 2">
    <name type="scientific">Tenacibaculum piscium</name>
    <dbReference type="NCBI Taxonomy" id="1458515"/>
    <lineage>
        <taxon>Bacteria</taxon>
        <taxon>Pseudomonadati</taxon>
        <taxon>Bacteroidota</taxon>
        <taxon>Flavobacteriia</taxon>
        <taxon>Flavobacteriales</taxon>
        <taxon>Flavobacteriaceae</taxon>
        <taxon>Tenacibaculum</taxon>
    </lineage>
</organism>
<dbReference type="EMBL" id="OENF01000012">
    <property type="protein sequence ID" value="SOS74356.1"/>
    <property type="molecule type" value="Genomic_DNA"/>
</dbReference>
<dbReference type="AlphaFoldDB" id="A0A2H1YFU0"/>
<dbReference type="Pfam" id="PF09982">
    <property type="entry name" value="LpxR"/>
    <property type="match status" value="1"/>
</dbReference>
<proteinExistence type="predicted"/>
<protein>
    <recommendedName>
        <fullName evidence="3">Lipid A deacylase LpxR family protein</fullName>
    </recommendedName>
</protein>
<dbReference type="Proteomes" id="UP000234211">
    <property type="component" value="Unassembled WGS sequence"/>
</dbReference>
<evidence type="ECO:0000313" key="2">
    <source>
        <dbReference type="Proteomes" id="UP000234211"/>
    </source>
</evidence>
<accession>A0A2H1YFU0</accession>
<dbReference type="InterPro" id="IPR037107">
    <property type="entry name" value="Put_OMP_sf"/>
</dbReference>
<evidence type="ECO:0008006" key="3">
    <source>
        <dbReference type="Google" id="ProtNLM"/>
    </source>
</evidence>
<evidence type="ECO:0000313" key="1">
    <source>
        <dbReference type="EMBL" id="SOS74356.1"/>
    </source>
</evidence>
<dbReference type="RefSeq" id="WP_101916852.1">
    <property type="nucleotide sequence ID" value="NZ_OENF01000012.1"/>
</dbReference>